<comment type="caution">
    <text evidence="1">The sequence shown here is derived from an EMBL/GenBank/DDBJ whole genome shotgun (WGS) entry which is preliminary data.</text>
</comment>
<organism evidence="1">
    <name type="scientific">Tanacetum cinerariifolium</name>
    <name type="common">Dalmatian daisy</name>
    <name type="synonym">Chrysanthemum cinerariifolium</name>
    <dbReference type="NCBI Taxonomy" id="118510"/>
    <lineage>
        <taxon>Eukaryota</taxon>
        <taxon>Viridiplantae</taxon>
        <taxon>Streptophyta</taxon>
        <taxon>Embryophyta</taxon>
        <taxon>Tracheophyta</taxon>
        <taxon>Spermatophyta</taxon>
        <taxon>Magnoliopsida</taxon>
        <taxon>eudicotyledons</taxon>
        <taxon>Gunneridae</taxon>
        <taxon>Pentapetalae</taxon>
        <taxon>asterids</taxon>
        <taxon>campanulids</taxon>
        <taxon>Asterales</taxon>
        <taxon>Asteraceae</taxon>
        <taxon>Asteroideae</taxon>
        <taxon>Anthemideae</taxon>
        <taxon>Anthemidinae</taxon>
        <taxon>Tanacetum</taxon>
    </lineage>
</organism>
<reference evidence="1" key="1">
    <citation type="journal article" date="2019" name="Sci. Rep.">
        <title>Draft genome of Tanacetum cinerariifolium, the natural source of mosquito coil.</title>
        <authorList>
            <person name="Yamashiro T."/>
            <person name="Shiraishi A."/>
            <person name="Satake H."/>
            <person name="Nakayama K."/>
        </authorList>
    </citation>
    <scope>NUCLEOTIDE SEQUENCE</scope>
</reference>
<proteinExistence type="predicted"/>
<protein>
    <recommendedName>
        <fullName evidence="2">Reverse transcriptase domain-containing protein</fullName>
    </recommendedName>
</protein>
<name>A0A6L2N4U3_TANCI</name>
<evidence type="ECO:0000313" key="1">
    <source>
        <dbReference type="EMBL" id="GEU80467.1"/>
    </source>
</evidence>
<dbReference type="AlphaFoldDB" id="A0A6L2N4U3"/>
<accession>A0A6L2N4U3</accession>
<sequence length="311" mass="35323">MLGAARVQIPKNNLDDLHSSIEEDGTSKTMDPQDLLGSLLLADIDLIILGCDSLALVDSFTPVEDNIGLLKTRFDEEAIFVVVFPEDVTGSVNLTLLSLFFEVTVTNLALELLMLGQPVSFDGRHFRLRKKVLCGYEKKIREDGMCSGYIRWRSEKKIVFISFKYHNFSPITSLSERQTRPPEELNAEIADTIIESIPSLPIPVWDGDSQQEEIDIVTETDDVLPPSVENDNDYDPLLEEVDLFLSDNSIPPGIENVADDPEGDIRFMEELLINDSILSHESFDSNFEENRQFHELLQNRLMLKLMQEKRF</sequence>
<dbReference type="EMBL" id="BKCJ010008086">
    <property type="protein sequence ID" value="GEU80467.1"/>
    <property type="molecule type" value="Genomic_DNA"/>
</dbReference>
<gene>
    <name evidence="1" type="ORF">Tci_052445</name>
</gene>
<evidence type="ECO:0008006" key="2">
    <source>
        <dbReference type="Google" id="ProtNLM"/>
    </source>
</evidence>